<name>A0A5R8P709_9NOCA</name>
<evidence type="ECO:0000256" key="1">
    <source>
        <dbReference type="ARBA" id="ARBA00010641"/>
    </source>
</evidence>
<gene>
    <name evidence="8" type="ORF">FEK35_27255</name>
</gene>
<keyword evidence="4" id="KW-0238">DNA-binding</keyword>
<dbReference type="GO" id="GO:0006352">
    <property type="term" value="P:DNA-templated transcription initiation"/>
    <property type="evidence" value="ECO:0007669"/>
    <property type="project" value="InterPro"/>
</dbReference>
<evidence type="ECO:0000256" key="2">
    <source>
        <dbReference type="ARBA" id="ARBA00023015"/>
    </source>
</evidence>
<evidence type="ECO:0000256" key="5">
    <source>
        <dbReference type="ARBA" id="ARBA00023163"/>
    </source>
</evidence>
<organism evidence="8 9">
    <name type="scientific">Nocardia cyriacigeorgica</name>
    <dbReference type="NCBI Taxonomy" id="135487"/>
    <lineage>
        <taxon>Bacteria</taxon>
        <taxon>Bacillati</taxon>
        <taxon>Actinomycetota</taxon>
        <taxon>Actinomycetes</taxon>
        <taxon>Mycobacteriales</taxon>
        <taxon>Nocardiaceae</taxon>
        <taxon>Nocardia</taxon>
    </lineage>
</organism>
<dbReference type="OrthoDB" id="4215155at2"/>
<dbReference type="Pfam" id="PF08281">
    <property type="entry name" value="Sigma70_r4_2"/>
    <property type="match status" value="1"/>
</dbReference>
<dbReference type="GO" id="GO:0016987">
    <property type="term" value="F:sigma factor activity"/>
    <property type="evidence" value="ECO:0007669"/>
    <property type="project" value="UniProtKB-KW"/>
</dbReference>
<evidence type="ECO:0000313" key="9">
    <source>
        <dbReference type="Proteomes" id="UP000308349"/>
    </source>
</evidence>
<keyword evidence="5" id="KW-0804">Transcription</keyword>
<dbReference type="GO" id="GO:0003677">
    <property type="term" value="F:DNA binding"/>
    <property type="evidence" value="ECO:0007669"/>
    <property type="project" value="UniProtKB-KW"/>
</dbReference>
<reference evidence="8 9" key="1">
    <citation type="submission" date="2019-05" db="EMBL/GenBank/DDBJ databases">
        <title>Genomes sequences of two Nocardia cyriacigeorgica environmental isolates, type strains Nocardia asteroides ATCC 19247 and Nocardia cyriacigeorgica DSM 44484.</title>
        <authorList>
            <person name="Vautrin F."/>
            <person name="Bergeron E."/>
            <person name="Dubost A."/>
            <person name="Abrouk D."/>
            <person name="Rodriguez Nava V."/>
            <person name="Pujic P."/>
        </authorList>
    </citation>
    <scope>NUCLEOTIDE SEQUENCE [LARGE SCALE GENOMIC DNA]</scope>
    <source>
        <strain evidence="8 9">EML 1456</strain>
    </source>
</reference>
<protein>
    <submittedName>
        <fullName evidence="8">HTH domain-containing protein</fullName>
    </submittedName>
</protein>
<comment type="caution">
    <text evidence="8">The sequence shown here is derived from an EMBL/GenBank/DDBJ whole genome shotgun (WGS) entry which is preliminary data.</text>
</comment>
<dbReference type="Proteomes" id="UP000308349">
    <property type="component" value="Unassembled WGS sequence"/>
</dbReference>
<evidence type="ECO:0000313" key="8">
    <source>
        <dbReference type="EMBL" id="TLF96792.1"/>
    </source>
</evidence>
<comment type="similarity">
    <text evidence="1">Belongs to the sigma-70 factor family. ECF subfamily.</text>
</comment>
<keyword evidence="3" id="KW-0731">Sigma factor</keyword>
<evidence type="ECO:0000256" key="3">
    <source>
        <dbReference type="ARBA" id="ARBA00023082"/>
    </source>
</evidence>
<evidence type="ECO:0000256" key="6">
    <source>
        <dbReference type="SAM" id="MobiDB-lite"/>
    </source>
</evidence>
<feature type="domain" description="RNA polymerase sigma factor 70 region 4 type 2" evidence="7">
    <location>
        <begin position="79"/>
        <end position="106"/>
    </location>
</feature>
<dbReference type="InterPro" id="IPR013249">
    <property type="entry name" value="RNA_pol_sigma70_r4_t2"/>
</dbReference>
<evidence type="ECO:0000259" key="7">
    <source>
        <dbReference type="Pfam" id="PF08281"/>
    </source>
</evidence>
<feature type="region of interest" description="Disordered" evidence="6">
    <location>
        <begin position="101"/>
        <end position="121"/>
    </location>
</feature>
<accession>A0A5R8P709</accession>
<dbReference type="EMBL" id="VBUU01000040">
    <property type="protein sequence ID" value="TLF96792.1"/>
    <property type="molecule type" value="Genomic_DNA"/>
</dbReference>
<proteinExistence type="inferred from homology"/>
<keyword evidence="2" id="KW-0805">Transcription regulation</keyword>
<sequence>MVSRTPDRRNTVTAPEIAERYGRAVTTVQKIWMPRPEWPEPVGRRGRWNEYDADQVDAAVRAHFLREQPADEGGPDDLLTAAQIAEYLGVSPSTVRADISRGRLDLGEPDDTAGAKRWRRRKVDAAVEGRRAYRRRS</sequence>
<dbReference type="AlphaFoldDB" id="A0A5R8P709"/>
<evidence type="ECO:0000256" key="4">
    <source>
        <dbReference type="ARBA" id="ARBA00023125"/>
    </source>
</evidence>
<dbReference type="RefSeq" id="WP_138458633.1">
    <property type="nucleotide sequence ID" value="NZ_JADLPK010000004.1"/>
</dbReference>